<evidence type="ECO:0008006" key="4">
    <source>
        <dbReference type="Google" id="ProtNLM"/>
    </source>
</evidence>
<dbReference type="AlphaFoldDB" id="A0AAD3DR51"/>
<organism evidence="2 3">
    <name type="scientific">Astrephomene gubernaculifera</name>
    <dbReference type="NCBI Taxonomy" id="47775"/>
    <lineage>
        <taxon>Eukaryota</taxon>
        <taxon>Viridiplantae</taxon>
        <taxon>Chlorophyta</taxon>
        <taxon>core chlorophytes</taxon>
        <taxon>Chlorophyceae</taxon>
        <taxon>CS clade</taxon>
        <taxon>Chlamydomonadales</taxon>
        <taxon>Astrephomenaceae</taxon>
        <taxon>Astrephomene</taxon>
    </lineage>
</organism>
<keyword evidence="3" id="KW-1185">Reference proteome</keyword>
<sequence>MKREISLGQKSFCLCAWLIVASLIALCPQLLEGYEAPINPPLVSGLCRYGEEPGTWLDLPSNADLRQYPLQRVSFIPDGKLPQNKVGGRWSLYNKDCKLSNRLRADIFDQSPTPIKPRTHVFFIGDSNDVHTLEYICNQYAREQHINITRDVQCPPMPCLRTGSVPLAGVEPNYCLTERFHAYQRFVPTANKDRVDLNEIVDSLKFYLDRYSKVQEPQLVVIGLEFWEVARLAWDANRTYDQVNTEHHYLPLRWLASFVQNYTSLVSLVRQKLPSALIVARTNAFPRYDCLFGLPPEEKRWAKKMFIAQMHGAIRYTARQLNLPLIDIAAMSEGLVPEQYLNDDIHTVQWLNVESFNIALNYLHQYTAVMGRGGKQQELR</sequence>
<gene>
    <name evidence="2" type="ORF">Agub_g6816</name>
</gene>
<reference evidence="2 3" key="1">
    <citation type="journal article" date="2021" name="Sci. Rep.">
        <title>Genome sequencing of the multicellular alga Astrephomene provides insights into convergent evolution of germ-soma differentiation.</title>
        <authorList>
            <person name="Yamashita S."/>
            <person name="Yamamoto K."/>
            <person name="Matsuzaki R."/>
            <person name="Suzuki S."/>
            <person name="Yamaguchi H."/>
            <person name="Hirooka S."/>
            <person name="Minakuchi Y."/>
            <person name="Miyagishima S."/>
            <person name="Kawachi M."/>
            <person name="Toyoda A."/>
            <person name="Nozaki H."/>
        </authorList>
    </citation>
    <scope>NUCLEOTIDE SEQUENCE [LARGE SCALE GENOMIC DNA]</scope>
    <source>
        <strain evidence="2 3">NIES-4017</strain>
    </source>
</reference>
<feature type="chain" id="PRO_5042029821" description="SGNH/GDSL hydrolase family protein" evidence="1">
    <location>
        <begin position="34"/>
        <end position="380"/>
    </location>
</feature>
<evidence type="ECO:0000256" key="1">
    <source>
        <dbReference type="SAM" id="SignalP"/>
    </source>
</evidence>
<evidence type="ECO:0000313" key="2">
    <source>
        <dbReference type="EMBL" id="GFR45437.1"/>
    </source>
</evidence>
<dbReference type="Proteomes" id="UP001054857">
    <property type="component" value="Unassembled WGS sequence"/>
</dbReference>
<dbReference type="EMBL" id="BMAR01000010">
    <property type="protein sequence ID" value="GFR45437.1"/>
    <property type="molecule type" value="Genomic_DNA"/>
</dbReference>
<name>A0AAD3DR51_9CHLO</name>
<dbReference type="SUPFAM" id="SSF52266">
    <property type="entry name" value="SGNH hydrolase"/>
    <property type="match status" value="1"/>
</dbReference>
<accession>A0AAD3DR51</accession>
<dbReference type="Gene3D" id="3.40.50.1110">
    <property type="entry name" value="SGNH hydrolase"/>
    <property type="match status" value="1"/>
</dbReference>
<feature type="signal peptide" evidence="1">
    <location>
        <begin position="1"/>
        <end position="33"/>
    </location>
</feature>
<keyword evidence="1" id="KW-0732">Signal</keyword>
<dbReference type="InterPro" id="IPR036514">
    <property type="entry name" value="SGNH_hydro_sf"/>
</dbReference>
<evidence type="ECO:0000313" key="3">
    <source>
        <dbReference type="Proteomes" id="UP001054857"/>
    </source>
</evidence>
<proteinExistence type="predicted"/>
<comment type="caution">
    <text evidence="2">The sequence shown here is derived from an EMBL/GenBank/DDBJ whole genome shotgun (WGS) entry which is preliminary data.</text>
</comment>
<protein>
    <recommendedName>
        <fullName evidence="4">SGNH/GDSL hydrolase family protein</fullName>
    </recommendedName>
</protein>